<proteinExistence type="predicted"/>
<feature type="non-terminal residue" evidence="1">
    <location>
        <position position="1"/>
    </location>
</feature>
<comment type="caution">
    <text evidence="1">The sequence shown here is derived from an EMBL/GenBank/DDBJ whole genome shotgun (WGS) entry which is preliminary data.</text>
</comment>
<accession>A0A392PB57</accession>
<sequence>WFVCAGLFAVRPVGGVRDGEQSFRAGK</sequence>
<dbReference type="Proteomes" id="UP000265520">
    <property type="component" value="Unassembled WGS sequence"/>
</dbReference>
<dbReference type="AlphaFoldDB" id="A0A392PB57"/>
<keyword evidence="2" id="KW-1185">Reference proteome</keyword>
<organism evidence="1 2">
    <name type="scientific">Trifolium medium</name>
    <dbReference type="NCBI Taxonomy" id="97028"/>
    <lineage>
        <taxon>Eukaryota</taxon>
        <taxon>Viridiplantae</taxon>
        <taxon>Streptophyta</taxon>
        <taxon>Embryophyta</taxon>
        <taxon>Tracheophyta</taxon>
        <taxon>Spermatophyta</taxon>
        <taxon>Magnoliopsida</taxon>
        <taxon>eudicotyledons</taxon>
        <taxon>Gunneridae</taxon>
        <taxon>Pentapetalae</taxon>
        <taxon>rosids</taxon>
        <taxon>fabids</taxon>
        <taxon>Fabales</taxon>
        <taxon>Fabaceae</taxon>
        <taxon>Papilionoideae</taxon>
        <taxon>50 kb inversion clade</taxon>
        <taxon>NPAAA clade</taxon>
        <taxon>Hologalegina</taxon>
        <taxon>IRL clade</taxon>
        <taxon>Trifolieae</taxon>
        <taxon>Trifolium</taxon>
    </lineage>
</organism>
<evidence type="ECO:0000313" key="2">
    <source>
        <dbReference type="Proteomes" id="UP000265520"/>
    </source>
</evidence>
<reference evidence="1 2" key="1">
    <citation type="journal article" date="2018" name="Front. Plant Sci.">
        <title>Red Clover (Trifolium pratense) and Zigzag Clover (T. medium) - A Picture of Genomic Similarities and Differences.</title>
        <authorList>
            <person name="Dluhosova J."/>
            <person name="Istvanek J."/>
            <person name="Nedelnik J."/>
            <person name="Repkova J."/>
        </authorList>
    </citation>
    <scope>NUCLEOTIDE SEQUENCE [LARGE SCALE GENOMIC DNA]</scope>
    <source>
        <strain evidence="2">cv. 10/8</strain>
        <tissue evidence="1">Leaf</tissue>
    </source>
</reference>
<name>A0A392PB57_9FABA</name>
<protein>
    <submittedName>
        <fullName evidence="1">Uncharacterized protein</fullName>
    </submittedName>
</protein>
<dbReference type="EMBL" id="LXQA010069996">
    <property type="protein sequence ID" value="MCI08709.1"/>
    <property type="molecule type" value="Genomic_DNA"/>
</dbReference>
<evidence type="ECO:0000313" key="1">
    <source>
        <dbReference type="EMBL" id="MCI08709.1"/>
    </source>
</evidence>